<dbReference type="STRING" id="56723.ENSLBEP00000034366"/>
<dbReference type="PANTHER" id="PTHR14453">
    <property type="entry name" value="PARP/ZINC FINGER CCCH TYPE DOMAIN CONTAINING PROTEIN"/>
    <property type="match status" value="1"/>
</dbReference>
<dbReference type="GO" id="GO:0010629">
    <property type="term" value="P:negative regulation of gene expression"/>
    <property type="evidence" value="ECO:0007669"/>
    <property type="project" value="TreeGrafter"/>
</dbReference>
<dbReference type="Proteomes" id="UP000261660">
    <property type="component" value="Unplaced"/>
</dbReference>
<dbReference type="SUPFAM" id="SSF52949">
    <property type="entry name" value="Macro domain-like"/>
    <property type="match status" value="2"/>
</dbReference>
<evidence type="ECO:0000256" key="3">
    <source>
        <dbReference type="ARBA" id="ARBA00022679"/>
    </source>
</evidence>
<dbReference type="InParanoid" id="A0A3Q3GM05"/>
<evidence type="ECO:0000256" key="5">
    <source>
        <dbReference type="ARBA" id="ARBA00023242"/>
    </source>
</evidence>
<feature type="domain" description="Macro" evidence="6">
    <location>
        <begin position="58"/>
        <end position="247"/>
    </location>
</feature>
<dbReference type="SMART" id="SM00506">
    <property type="entry name" value="A1pp"/>
    <property type="match status" value="2"/>
</dbReference>
<keyword evidence="5" id="KW-0539">Nucleus</keyword>
<evidence type="ECO:0000256" key="2">
    <source>
        <dbReference type="ARBA" id="ARBA00022676"/>
    </source>
</evidence>
<dbReference type="GO" id="GO:0003714">
    <property type="term" value="F:transcription corepressor activity"/>
    <property type="evidence" value="ECO:0007669"/>
    <property type="project" value="TreeGrafter"/>
</dbReference>
<sequence length="729" mass="81508">ERERGQVNACIYSTESETNSVTLQVPLHGVSVKIVRQNAGDLCEVLQSKFGCTVIIDGPRFAFKLDAGVQVSVWKADLTRFEADAVVNAANTKLQHWGGLALALSKAGGPDIQRESESYIGKNGDLNTGDAIVTSAGWLPCKFIIHAVGPDLNDSSTPNVNRAEPLLKKTIRSILNKVSEKRLQSVAIPAISSGIFNYPLPQCADAIVSAVKEYYKSPNKHLPKEIFLVNHDEPSVREMTRACKPNFMKGFISPSLVIKIFILYYICMFFCQTDVIVNTASTTKDLNSGCISMALLKKAGDQMQTEIYRTSPVGRVIITNAYQLQCKNVFHTFLRWEILFESVRDCLRLAVQYQHKSIAFPAIGTGSLRIDKTVVAQVMLHAVAEFARMCQATLEVHVVIFPADRDTFWMRNLQKLEFPPSTEHAFGKRDEFQGFKAASPQISLMGGSEEATREAERWLQNLFFKTFSPVVIHNNFIQQFGEREDQQLSPLVKKGVSFEEHFKDGRASIVVKGHSDEDVAVARLKVEAILCKIQEKFNHVLSFSTVTLQTFFTFYIQVVKVVKVEKVENPALETIFEMKKKLLNCSTSRTMFQCMPAQFLELVSRIGFHACVAPPEDPILGQGIYFAGTVEKAMDMWKTPNEEYVYFVEAEVLTGSFTSGKRDLILVSNRTDIAVIFSGYQALPTYIITYSNLGHPPRGAKHPYVGQDLTTKPSATLHEQQCYQTKGKV</sequence>
<dbReference type="GeneTree" id="ENSGT00940000158837"/>
<dbReference type="InterPro" id="IPR043472">
    <property type="entry name" value="Macro_dom-like"/>
</dbReference>
<dbReference type="GO" id="GO:1990404">
    <property type="term" value="F:NAD+-protein mono-ADP-ribosyltransferase activity"/>
    <property type="evidence" value="ECO:0007669"/>
    <property type="project" value="TreeGrafter"/>
</dbReference>
<dbReference type="GO" id="GO:0044389">
    <property type="term" value="F:ubiquitin-like protein ligase binding"/>
    <property type="evidence" value="ECO:0007669"/>
    <property type="project" value="TreeGrafter"/>
</dbReference>
<protein>
    <recommendedName>
        <fullName evidence="6">Macro domain-containing protein</fullName>
    </recommendedName>
</protein>
<feature type="domain" description="Macro" evidence="6">
    <location>
        <begin position="245"/>
        <end position="417"/>
    </location>
</feature>
<dbReference type="GO" id="GO:0005737">
    <property type="term" value="C:cytoplasm"/>
    <property type="evidence" value="ECO:0007669"/>
    <property type="project" value="TreeGrafter"/>
</dbReference>
<dbReference type="Ensembl" id="ENSLBET00000035848.1">
    <property type="protein sequence ID" value="ENSLBEP00000034366.1"/>
    <property type="gene ID" value="ENSLBEG00000025848.1"/>
</dbReference>
<comment type="subcellular location">
    <subcellularLocation>
        <location evidence="1">Nucleus</location>
    </subcellularLocation>
</comment>
<evidence type="ECO:0000313" key="8">
    <source>
        <dbReference type="Proteomes" id="UP000261660"/>
    </source>
</evidence>
<organism evidence="7 8">
    <name type="scientific">Labrus bergylta</name>
    <name type="common">ballan wrasse</name>
    <dbReference type="NCBI Taxonomy" id="56723"/>
    <lineage>
        <taxon>Eukaryota</taxon>
        <taxon>Metazoa</taxon>
        <taxon>Chordata</taxon>
        <taxon>Craniata</taxon>
        <taxon>Vertebrata</taxon>
        <taxon>Euteleostomi</taxon>
        <taxon>Actinopterygii</taxon>
        <taxon>Neopterygii</taxon>
        <taxon>Teleostei</taxon>
        <taxon>Neoteleostei</taxon>
        <taxon>Acanthomorphata</taxon>
        <taxon>Eupercaria</taxon>
        <taxon>Labriformes</taxon>
        <taxon>Labridae</taxon>
        <taxon>Labrus</taxon>
    </lineage>
</organism>
<name>A0A3Q3GM05_9LABR</name>
<dbReference type="SUPFAM" id="SSF56399">
    <property type="entry name" value="ADP-ribosylation"/>
    <property type="match status" value="1"/>
</dbReference>
<evidence type="ECO:0000313" key="7">
    <source>
        <dbReference type="Ensembl" id="ENSLBEP00000034366.1"/>
    </source>
</evidence>
<dbReference type="PANTHER" id="PTHR14453:SF70">
    <property type="entry name" value="PROTEIN MONO-ADP-RIBOSYLTRANSFERASE PARP9"/>
    <property type="match status" value="1"/>
</dbReference>
<dbReference type="GO" id="GO:0003950">
    <property type="term" value="F:NAD+ poly-ADP-ribosyltransferase activity"/>
    <property type="evidence" value="ECO:0007669"/>
    <property type="project" value="TreeGrafter"/>
</dbReference>
<evidence type="ECO:0000256" key="1">
    <source>
        <dbReference type="ARBA" id="ARBA00004123"/>
    </source>
</evidence>
<dbReference type="Gene3D" id="3.40.220.10">
    <property type="entry name" value="Leucine Aminopeptidase, subunit E, domain 1"/>
    <property type="match status" value="2"/>
</dbReference>
<dbReference type="AlphaFoldDB" id="A0A3Q3GM05"/>
<dbReference type="GO" id="GO:0070212">
    <property type="term" value="P:protein poly-ADP-ribosylation"/>
    <property type="evidence" value="ECO:0007669"/>
    <property type="project" value="TreeGrafter"/>
</dbReference>
<dbReference type="GO" id="GO:0060335">
    <property type="term" value="P:positive regulation of type II interferon-mediated signaling pathway"/>
    <property type="evidence" value="ECO:0007669"/>
    <property type="project" value="TreeGrafter"/>
</dbReference>
<dbReference type="Gene3D" id="3.90.228.10">
    <property type="match status" value="1"/>
</dbReference>
<accession>A0A3Q3GM05</accession>
<evidence type="ECO:0000259" key="6">
    <source>
        <dbReference type="PROSITE" id="PS51154"/>
    </source>
</evidence>
<reference evidence="7" key="1">
    <citation type="submission" date="2025-08" db="UniProtKB">
        <authorList>
            <consortium name="Ensembl"/>
        </authorList>
    </citation>
    <scope>IDENTIFICATION</scope>
</reference>
<dbReference type="CDD" id="cd02907">
    <property type="entry name" value="Macro_Af1521_BAL-like"/>
    <property type="match status" value="1"/>
</dbReference>
<evidence type="ECO:0000256" key="4">
    <source>
        <dbReference type="ARBA" id="ARBA00023027"/>
    </source>
</evidence>
<keyword evidence="8" id="KW-1185">Reference proteome</keyword>
<dbReference type="GO" id="GO:0005634">
    <property type="term" value="C:nucleus"/>
    <property type="evidence" value="ECO:0007669"/>
    <property type="project" value="UniProtKB-SubCell"/>
</dbReference>
<keyword evidence="4" id="KW-0520">NAD</keyword>
<dbReference type="InterPro" id="IPR052056">
    <property type="entry name" value="Mono-ARTD/PARP"/>
</dbReference>
<keyword evidence="3" id="KW-0808">Transferase</keyword>
<dbReference type="Pfam" id="PF01661">
    <property type="entry name" value="Macro"/>
    <property type="match status" value="2"/>
</dbReference>
<proteinExistence type="predicted"/>
<dbReference type="InterPro" id="IPR002589">
    <property type="entry name" value="Macro_dom"/>
</dbReference>
<keyword evidence="2" id="KW-0328">Glycosyltransferase</keyword>
<dbReference type="PROSITE" id="PS51154">
    <property type="entry name" value="MACRO"/>
    <property type="match status" value="2"/>
</dbReference>
<reference evidence="7" key="2">
    <citation type="submission" date="2025-09" db="UniProtKB">
        <authorList>
            <consortium name="Ensembl"/>
        </authorList>
    </citation>
    <scope>IDENTIFICATION</scope>
</reference>